<dbReference type="CDD" id="cd05274">
    <property type="entry name" value="KR_FAS_SDR_x"/>
    <property type="match status" value="1"/>
</dbReference>
<dbReference type="GO" id="GO:0008168">
    <property type="term" value="F:methyltransferase activity"/>
    <property type="evidence" value="ECO:0007669"/>
    <property type="project" value="UniProtKB-KW"/>
</dbReference>
<reference evidence="10 11" key="1">
    <citation type="submission" date="2018-02" db="EMBL/GenBank/DDBJ databases">
        <title>The genomes of Aspergillus section Nigri reveals drivers in fungal speciation.</title>
        <authorList>
            <consortium name="DOE Joint Genome Institute"/>
            <person name="Vesth T.C."/>
            <person name="Nybo J."/>
            <person name="Theobald S."/>
            <person name="Brandl J."/>
            <person name="Frisvad J.C."/>
            <person name="Nielsen K.F."/>
            <person name="Lyhne E.K."/>
            <person name="Kogle M.E."/>
            <person name="Kuo A."/>
            <person name="Riley R."/>
            <person name="Clum A."/>
            <person name="Nolan M."/>
            <person name="Lipzen A."/>
            <person name="Salamov A."/>
            <person name="Henrissat B."/>
            <person name="Wiebenga A."/>
            <person name="De vries R.P."/>
            <person name="Grigoriev I.V."/>
            <person name="Mortensen U.H."/>
            <person name="Andersen M.R."/>
            <person name="Baker S.E."/>
        </authorList>
    </citation>
    <scope>NUCLEOTIDE SEQUENCE [LARGE SCALE GENOMIC DNA]</scope>
    <source>
        <strain evidence="10 11">CBS 114.80</strain>
    </source>
</reference>
<dbReference type="SMART" id="SM00827">
    <property type="entry name" value="PKS_AT"/>
    <property type="match status" value="1"/>
</dbReference>
<dbReference type="Gene3D" id="3.90.180.10">
    <property type="entry name" value="Medium-chain alcohol dehydrogenases, catalytic domain"/>
    <property type="match status" value="1"/>
</dbReference>
<dbReference type="PROSITE" id="PS52019">
    <property type="entry name" value="PKS_MFAS_DH"/>
    <property type="match status" value="1"/>
</dbReference>
<dbReference type="SMART" id="SM00822">
    <property type="entry name" value="PKS_KR"/>
    <property type="match status" value="1"/>
</dbReference>
<evidence type="ECO:0000256" key="2">
    <source>
        <dbReference type="ARBA" id="ARBA00022553"/>
    </source>
</evidence>
<dbReference type="PROSITE" id="PS50075">
    <property type="entry name" value="CARRIER"/>
    <property type="match status" value="1"/>
</dbReference>
<sequence length="2470" mass="271962">MASETFCRDSHPPKDSCPEPLAIVGMALRLPGGVNTPEDFWNFLLNKKDGHGQVPGSRYNIDAFYHPTRAGSLRTKNGYFLPEDPAYFDNQFFSLTPFEAARLDPQQRLLLEVIYECMESGGQVGWRGRGRKIGCFVGVFGEDWYDLQSKDTQRIDRYHVLGTGYFALSNRISYEFDFTGPSMTLATGCSASMVGLHEACQAILSGDCESAIVAGTNLILTPTMTTTMSDNLVLSPSGICRTFDAGADGYGRAEGVNALYVKRLADAVRDGDPIRAVIRATATNCDGRTPGITTPGSATQMALVREAYKRAGITNITDTGFFECHGTGTVAGDTAETSVVADLFRETGVIIGSVKPNMGHSEGASGITSIIKTVLALEHRTIPPNVFFNSPNPSIPFKECKLVVPDEAMPWPGHKKLRASVNCFGIGGANAHAILEPAPASCRRSQALVAPDSQQDTKRLLVLSAASAQALSERAQGLTAFTKSKQQSLDDVAYTLGARREHLKYRTFAIMSSDAEVNFQETAAEASPSPEIILVFTGQGAQWAGMARELLEECDDFKTDIQLMDELLQAAIPTPPWAIAETLLASETQSQIDDPQVSQPICTAIQIAIANMLRRWGLAVSAVVGHSSGEIAAAYVAGAISLRSAIMIAYHRGRLAQDVPDGSMAAVGLARKEVEPWLIEGAVIACENSPQSTTISGDIQAVHDTIDSISAAYPDAFSRVLKVNRAYHSPKMESMSAEYIAATRPEIEILTDMIPMYSTVSGQRMVDTRRLDSSYWSRNLTSTVEFNKAVGSMLRSNPDQDRIFIELGPHSALQGPLRQIFDSVKTKGQNWYIPTLVRGHDAAESLLRTAGLAFTRGAAIDFSRVNAKGRVVDCVPRYPWQHTERHWSESRLSESWRLREFPHHELLGSRVLESSPLEPSWRNVLHLHNCAWLGHHKLFKDTVFPCAGYVAMVGEAIRQHCRCQGYEIQNLILKKPLFLQDTSATEILTSLKPARLSDIADSEWFDFSILALDGSEWSKYCQGQIRPISPIELPEVSKEPRWTRQIHSADWYQFMAQLGLNYGMSFQRMNNITVDPVEHVANATVSEDTGDHESHYLVHPTIIDQGLQLLSVAAVNGIRRRATSLAIPASIDRICITRAEGDVWIQAGTVSSGGLSSTTLSGNVSMLSRTGPVLVMNGATCISLTNDGVDEESPIPLMSQLEWEPCLDLSSPMTWLPCKYEERGVSLVAEITCFYILETASHISNVVPATAHLARYQSWLMKRHDQLLKGTVQPFLQFPWVNMTSRERYERAAKIREQLSLLGRGIDKVERVLKVVSENCSQVIQGQVSPLEVLTIEHLRDVYDFGSSLSDWKPFLSLVSHWNPRVRVLEIGAGTGATCAHVIDLLRSKGRESAWASYTFTDISPAFLAAAAERFNQHENIIFQTLDITRDPLQQGFTSAAYDLIIISNVIHSTSSLSGALANVYKLMAPGGFLLLQELCPDILYTDFIMGMLPDWWNGENDGRTQCPYVKPERWHTELLQAGFTGAMCVTLDDKPPYQQNANIISRRPAEYRPAQKVTLLSVGAESTIPWGKRLERALLEQGYEVDWATLQSLPANTECLISLLDLHGPAMHDMNEARFEEMKNLFAMSSNLPLIHLTRSVQTTCQDPRLGLVMGFSRTLRREIVGKIVTIELDALNDGTCKAVVDIYHRTRQRVPKETLVDDEYVVENGQIYTSRVHWHRLRDRLEEEPKLQAGRCLTIQRYGLVDSLHWEAFQDAKSLLDPTEVEIDVHYVGLNFHDLMVALGVMGDSSELGMEASATVRRVGGKVTRFKAGDQVVVCGKGLFRTRAQFQEHECTKIPPGLSLEDAAAVAAVYATAFYALITVGQIQPGQSVLIHCATGGVGLAAIHICQEIGATIYATAGLPEKREFLSTEYGIPTENIFTSRDDSFRQGVMSRTAGAGVDLVLNSLAGSLLHASWQCVAKFGKMVELGKRDFLARGSLSMDLFNDNRSFFGVDMLSIMAEQPSLSQRLMQQFVDWHQGNKLRPIRPIRIFAASEVADAFKYMQSGKHMGKIVIRMPTPGDGLSMTPVKVPMTLSEDKSYLLVGGLGGIGRAVANWLVENGARHLIFLSRSAGQRPDHHQFTCELERQGCEVELVSGDVARLQDVDVALAKAAGRAIAGVIQMSMVLQDESLAKMTHSQWMETIRPKVDGTYNLHRALEAHESSLEFFVLFSSMSGVVGTVGQSNYAAANSFLDAFVLYRRQLGRVASVLNLGVVEDMGCVHQDPATLNRARSTGARLIRENNVMNALHAAILSSRSPSDHAKMISSVMMVGVSSVKPLSAPGVTPLWGPDIRFSTYENLQGQAERDVDTDKTDLKGFFSEISSNPDLLDDPATELRIMSELCNLINAHMSRDGRENDDMASIPIDSLMSIEIRNWFRRQLGVEISLTEISKAGTVGGLSRVCVATLKERYAALSKGTEAVEKESQ</sequence>
<dbReference type="Gene3D" id="3.40.366.10">
    <property type="entry name" value="Malonyl-Coenzyme A Acyl Carrier Protein, domain 2"/>
    <property type="match status" value="1"/>
</dbReference>
<dbReference type="GO" id="GO:0004312">
    <property type="term" value="F:fatty acid synthase activity"/>
    <property type="evidence" value="ECO:0007669"/>
    <property type="project" value="TreeGrafter"/>
</dbReference>
<dbReference type="GO" id="GO:0032259">
    <property type="term" value="P:methylation"/>
    <property type="evidence" value="ECO:0007669"/>
    <property type="project" value="UniProtKB-KW"/>
</dbReference>
<dbReference type="GO" id="GO:0016491">
    <property type="term" value="F:oxidoreductase activity"/>
    <property type="evidence" value="ECO:0007669"/>
    <property type="project" value="InterPro"/>
</dbReference>
<dbReference type="InterPro" id="IPR016035">
    <property type="entry name" value="Acyl_Trfase/lysoPLipase"/>
</dbReference>
<dbReference type="SUPFAM" id="SSF51735">
    <property type="entry name" value="NAD(P)-binding Rossmann-fold domains"/>
    <property type="match status" value="2"/>
</dbReference>
<dbReference type="Gene3D" id="3.40.50.150">
    <property type="entry name" value="Vaccinia Virus protein VP39"/>
    <property type="match status" value="1"/>
</dbReference>
<dbReference type="Gene3D" id="3.30.70.3290">
    <property type="match status" value="1"/>
</dbReference>
<dbReference type="InterPro" id="IPR032821">
    <property type="entry name" value="PKS_assoc"/>
</dbReference>
<dbReference type="SMART" id="SM00825">
    <property type="entry name" value="PKS_KS"/>
    <property type="match status" value="1"/>
</dbReference>
<dbReference type="InterPro" id="IPR036291">
    <property type="entry name" value="NAD(P)-bd_dom_sf"/>
</dbReference>
<dbReference type="InterPro" id="IPR020841">
    <property type="entry name" value="PKS_Beta-ketoAc_synthase_dom"/>
</dbReference>
<dbReference type="SUPFAM" id="SSF47336">
    <property type="entry name" value="ACP-like"/>
    <property type="match status" value="1"/>
</dbReference>
<dbReference type="Proteomes" id="UP000248817">
    <property type="component" value="Unassembled WGS sequence"/>
</dbReference>
<feature type="region of interest" description="C-terminal hotdog fold" evidence="6">
    <location>
        <begin position="1043"/>
        <end position="1191"/>
    </location>
</feature>
<keyword evidence="5" id="KW-0511">Multifunctional enzyme</keyword>
<organism evidence="10 11">
    <name type="scientific">Aspergillus indologenus CBS 114.80</name>
    <dbReference type="NCBI Taxonomy" id="1450541"/>
    <lineage>
        <taxon>Eukaryota</taxon>
        <taxon>Fungi</taxon>
        <taxon>Dikarya</taxon>
        <taxon>Ascomycota</taxon>
        <taxon>Pezizomycotina</taxon>
        <taxon>Eurotiomycetes</taxon>
        <taxon>Eurotiomycetidae</taxon>
        <taxon>Eurotiales</taxon>
        <taxon>Aspergillaceae</taxon>
        <taxon>Aspergillus</taxon>
        <taxon>Aspergillus subgen. Circumdati</taxon>
    </lineage>
</organism>
<dbReference type="PROSITE" id="PS00606">
    <property type="entry name" value="KS3_1"/>
    <property type="match status" value="1"/>
</dbReference>
<dbReference type="GO" id="GO:1901336">
    <property type="term" value="P:lactone biosynthetic process"/>
    <property type="evidence" value="ECO:0007669"/>
    <property type="project" value="UniProtKB-ARBA"/>
</dbReference>
<dbReference type="SUPFAM" id="SSF53901">
    <property type="entry name" value="Thiolase-like"/>
    <property type="match status" value="1"/>
</dbReference>
<dbReference type="CDD" id="cd05195">
    <property type="entry name" value="enoyl_red"/>
    <property type="match status" value="1"/>
</dbReference>
<dbReference type="SUPFAM" id="SSF55048">
    <property type="entry name" value="Probable ACP-binding domain of malonyl-CoA ACP transacylase"/>
    <property type="match status" value="1"/>
</dbReference>
<dbReference type="Pfam" id="PF00698">
    <property type="entry name" value="Acyl_transf_1"/>
    <property type="match status" value="1"/>
</dbReference>
<dbReference type="Pfam" id="PF08242">
    <property type="entry name" value="Methyltransf_12"/>
    <property type="match status" value="1"/>
</dbReference>
<dbReference type="InterPro" id="IPR013217">
    <property type="entry name" value="Methyltransf_12"/>
</dbReference>
<feature type="region of interest" description="N-terminal hotdog fold" evidence="6">
    <location>
        <begin position="904"/>
        <end position="1032"/>
    </location>
</feature>
<feature type="active site" description="Proton acceptor; for dehydratase activity" evidence="6">
    <location>
        <position position="936"/>
    </location>
</feature>
<dbReference type="Pfam" id="PF13602">
    <property type="entry name" value="ADH_zinc_N_2"/>
    <property type="match status" value="1"/>
</dbReference>
<dbReference type="SUPFAM" id="SSF53335">
    <property type="entry name" value="S-adenosyl-L-methionine-dependent methyltransferases"/>
    <property type="match status" value="1"/>
</dbReference>
<dbReference type="InterPro" id="IPR011032">
    <property type="entry name" value="GroES-like_sf"/>
</dbReference>
<proteinExistence type="predicted"/>
<dbReference type="GO" id="GO:0006633">
    <property type="term" value="P:fatty acid biosynthetic process"/>
    <property type="evidence" value="ECO:0007669"/>
    <property type="project" value="InterPro"/>
</dbReference>
<dbReference type="Pfam" id="PF00109">
    <property type="entry name" value="ketoacyl-synt"/>
    <property type="match status" value="1"/>
</dbReference>
<evidence type="ECO:0000256" key="5">
    <source>
        <dbReference type="ARBA" id="ARBA00023268"/>
    </source>
</evidence>
<dbReference type="PANTHER" id="PTHR43775">
    <property type="entry name" value="FATTY ACID SYNTHASE"/>
    <property type="match status" value="1"/>
</dbReference>
<dbReference type="InterPro" id="IPR029063">
    <property type="entry name" value="SAM-dependent_MTases_sf"/>
</dbReference>
<dbReference type="InterPro" id="IPR049552">
    <property type="entry name" value="PKS_DH_N"/>
</dbReference>
<dbReference type="SMART" id="SM00826">
    <property type="entry name" value="PKS_DH"/>
    <property type="match status" value="1"/>
</dbReference>
<evidence type="ECO:0000313" key="11">
    <source>
        <dbReference type="Proteomes" id="UP000248817"/>
    </source>
</evidence>
<dbReference type="Gene3D" id="3.40.47.10">
    <property type="match status" value="1"/>
</dbReference>
<dbReference type="CDD" id="cd00833">
    <property type="entry name" value="PKS"/>
    <property type="match status" value="1"/>
</dbReference>
<dbReference type="SUPFAM" id="SSF52151">
    <property type="entry name" value="FabD/lysophospholipase-like"/>
    <property type="match status" value="1"/>
</dbReference>
<feature type="active site" description="Proton donor; for dehydratase activity" evidence="6">
    <location>
        <position position="1104"/>
    </location>
</feature>
<dbReference type="GO" id="GO:0044550">
    <property type="term" value="P:secondary metabolite biosynthetic process"/>
    <property type="evidence" value="ECO:0007669"/>
    <property type="project" value="UniProtKB-ARBA"/>
</dbReference>
<evidence type="ECO:0000256" key="1">
    <source>
        <dbReference type="ARBA" id="ARBA00022450"/>
    </source>
</evidence>
<keyword evidence="11" id="KW-1185">Reference proteome</keyword>
<dbReference type="SUPFAM" id="SSF50129">
    <property type="entry name" value="GroES-like"/>
    <property type="match status" value="1"/>
</dbReference>
<feature type="domain" description="Ketosynthase family 3 (KS3)" evidence="8">
    <location>
        <begin position="18"/>
        <end position="437"/>
    </location>
</feature>
<dbReference type="InterPro" id="IPR036736">
    <property type="entry name" value="ACP-like_sf"/>
</dbReference>
<feature type="domain" description="Carrier" evidence="7">
    <location>
        <begin position="2373"/>
        <end position="2451"/>
    </location>
</feature>
<evidence type="ECO:0000259" key="7">
    <source>
        <dbReference type="PROSITE" id="PS50075"/>
    </source>
</evidence>
<dbReference type="InterPro" id="IPR042104">
    <property type="entry name" value="PKS_dehydratase_sf"/>
</dbReference>
<dbReference type="Pfam" id="PF02801">
    <property type="entry name" value="Ketoacyl-synt_C"/>
    <property type="match status" value="1"/>
</dbReference>
<evidence type="ECO:0000256" key="4">
    <source>
        <dbReference type="ARBA" id="ARBA00022679"/>
    </source>
</evidence>
<gene>
    <name evidence="10" type="ORF">BP00DRAFT_364750</name>
</gene>
<evidence type="ECO:0000313" key="10">
    <source>
        <dbReference type="EMBL" id="PYI34570.1"/>
    </source>
</evidence>
<dbReference type="GO" id="GO:0004315">
    <property type="term" value="F:3-oxoacyl-[acyl-carrier-protein] synthase activity"/>
    <property type="evidence" value="ECO:0007669"/>
    <property type="project" value="InterPro"/>
</dbReference>
<accession>A0A2V5IZJ8</accession>
<protein>
    <submittedName>
        <fullName evidence="10">Ketoacyl-synt-domain-containing protein</fullName>
    </submittedName>
</protein>
<keyword evidence="3" id="KW-0489">Methyltransferase</keyword>
<dbReference type="InterPro" id="IPR016036">
    <property type="entry name" value="Malonyl_transacylase_ACP-bd"/>
</dbReference>
<dbReference type="InterPro" id="IPR018201">
    <property type="entry name" value="Ketoacyl_synth_AS"/>
</dbReference>
<dbReference type="Pfam" id="PF14765">
    <property type="entry name" value="PS-DH"/>
    <property type="match status" value="1"/>
</dbReference>
<dbReference type="Pfam" id="PF16197">
    <property type="entry name" value="KAsynt_C_assoc"/>
    <property type="match status" value="1"/>
</dbReference>
<dbReference type="PROSITE" id="PS52004">
    <property type="entry name" value="KS3_2"/>
    <property type="match status" value="1"/>
</dbReference>
<evidence type="ECO:0000259" key="8">
    <source>
        <dbReference type="PROSITE" id="PS52004"/>
    </source>
</evidence>
<dbReference type="InterPro" id="IPR014043">
    <property type="entry name" value="Acyl_transferase_dom"/>
</dbReference>
<dbReference type="InterPro" id="IPR001227">
    <property type="entry name" value="Ac_transferase_dom_sf"/>
</dbReference>
<dbReference type="InterPro" id="IPR014031">
    <property type="entry name" value="Ketoacyl_synth_C"/>
</dbReference>
<dbReference type="InterPro" id="IPR009081">
    <property type="entry name" value="PP-bd_ACP"/>
</dbReference>
<dbReference type="InterPro" id="IPR050091">
    <property type="entry name" value="PKS_NRPS_Biosynth_Enz"/>
</dbReference>
<keyword evidence="4" id="KW-0808">Transferase</keyword>
<feature type="domain" description="PKS/mFAS DH" evidence="9">
    <location>
        <begin position="904"/>
        <end position="1191"/>
    </location>
</feature>
<dbReference type="InterPro" id="IPR020843">
    <property type="entry name" value="ER"/>
</dbReference>
<dbReference type="Gene3D" id="3.10.129.110">
    <property type="entry name" value="Polyketide synthase dehydratase"/>
    <property type="match status" value="1"/>
</dbReference>
<dbReference type="Pfam" id="PF08240">
    <property type="entry name" value="ADH_N"/>
    <property type="match status" value="1"/>
</dbReference>
<evidence type="ECO:0000256" key="3">
    <source>
        <dbReference type="ARBA" id="ARBA00022603"/>
    </source>
</evidence>
<dbReference type="InterPro" id="IPR013968">
    <property type="entry name" value="PKS_KR"/>
</dbReference>
<dbReference type="CDD" id="cd02440">
    <property type="entry name" value="AdoMet_MTases"/>
    <property type="match status" value="1"/>
</dbReference>
<dbReference type="InterPro" id="IPR049551">
    <property type="entry name" value="PKS_DH_C"/>
</dbReference>
<dbReference type="SMART" id="SM00829">
    <property type="entry name" value="PKS_ER"/>
    <property type="match status" value="1"/>
</dbReference>
<dbReference type="PANTHER" id="PTHR43775:SF49">
    <property type="entry name" value="SYNTHASE, PUTATIVE (JCVI)-RELATED"/>
    <property type="match status" value="1"/>
</dbReference>
<dbReference type="InterPro" id="IPR049900">
    <property type="entry name" value="PKS_mFAS_DH"/>
</dbReference>
<keyword evidence="1" id="KW-0596">Phosphopantetheine</keyword>
<dbReference type="InterPro" id="IPR016039">
    <property type="entry name" value="Thiolase-like"/>
</dbReference>
<dbReference type="FunFam" id="3.40.50.720:FF:000209">
    <property type="entry name" value="Polyketide synthase Pks12"/>
    <property type="match status" value="1"/>
</dbReference>
<dbReference type="Pfam" id="PF00550">
    <property type="entry name" value="PP-binding"/>
    <property type="match status" value="1"/>
</dbReference>
<evidence type="ECO:0000259" key="9">
    <source>
        <dbReference type="PROSITE" id="PS52019"/>
    </source>
</evidence>
<dbReference type="EMBL" id="KZ825475">
    <property type="protein sequence ID" value="PYI34570.1"/>
    <property type="molecule type" value="Genomic_DNA"/>
</dbReference>
<dbReference type="InterPro" id="IPR013154">
    <property type="entry name" value="ADH-like_N"/>
</dbReference>
<keyword evidence="2" id="KW-0597">Phosphoprotein</keyword>
<dbReference type="Pfam" id="PF21089">
    <property type="entry name" value="PKS_DH_N"/>
    <property type="match status" value="1"/>
</dbReference>
<dbReference type="Gene3D" id="1.10.1200.10">
    <property type="entry name" value="ACP-like"/>
    <property type="match status" value="1"/>
</dbReference>
<evidence type="ECO:0000256" key="6">
    <source>
        <dbReference type="PROSITE-ProRule" id="PRU01363"/>
    </source>
</evidence>
<dbReference type="InterPro" id="IPR014030">
    <property type="entry name" value="Ketoacyl_synth_N"/>
</dbReference>
<dbReference type="InterPro" id="IPR057326">
    <property type="entry name" value="KR_dom"/>
</dbReference>
<name>A0A2V5IZJ8_9EURO</name>
<dbReference type="Gene3D" id="3.40.50.720">
    <property type="entry name" value="NAD(P)-binding Rossmann-like Domain"/>
    <property type="match status" value="1"/>
</dbReference>
<dbReference type="Pfam" id="PF08659">
    <property type="entry name" value="KR"/>
    <property type="match status" value="1"/>
</dbReference>
<dbReference type="InterPro" id="IPR020807">
    <property type="entry name" value="PKS_DH"/>
</dbReference>